<accession>A0ABR1EM77</accession>
<organism evidence="3 4">
    <name type="scientific">Necator americanus</name>
    <name type="common">Human hookworm</name>
    <dbReference type="NCBI Taxonomy" id="51031"/>
    <lineage>
        <taxon>Eukaryota</taxon>
        <taxon>Metazoa</taxon>
        <taxon>Ecdysozoa</taxon>
        <taxon>Nematoda</taxon>
        <taxon>Chromadorea</taxon>
        <taxon>Rhabditida</taxon>
        <taxon>Rhabditina</taxon>
        <taxon>Rhabditomorpha</taxon>
        <taxon>Strongyloidea</taxon>
        <taxon>Ancylostomatidae</taxon>
        <taxon>Bunostominae</taxon>
        <taxon>Necator</taxon>
    </lineage>
</organism>
<evidence type="ECO:0000256" key="1">
    <source>
        <dbReference type="SAM" id="MobiDB-lite"/>
    </source>
</evidence>
<sequence>MSESDSSVSETTTGVMSSTPSGALASLSSRKSSRLLLRSSISPSVRLPAERAEFRVQSEQPNAHGDKINQKDNVTPGDPTFIAQTPNIQLFEKIRTLLATAAAGNLNSRLGEGTTTINTVKHWFARFTSEDTDFEDKPRPERLHIVEDSAILDAVKEDPEINTRSLPRDSGVDIQQSSVASRLSATETYWLDGSFTP</sequence>
<evidence type="ECO:0000313" key="3">
    <source>
        <dbReference type="EMBL" id="KAK6763733.1"/>
    </source>
</evidence>
<dbReference type="Pfam" id="PF17906">
    <property type="entry name" value="HTH_48"/>
    <property type="match status" value="1"/>
</dbReference>
<name>A0ABR1EM77_NECAM</name>
<evidence type="ECO:0000313" key="4">
    <source>
        <dbReference type="Proteomes" id="UP001303046"/>
    </source>
</evidence>
<gene>
    <name evidence="3" type="primary">Necator_chrX.g24333</name>
    <name evidence="3" type="ORF">RB195_024168</name>
</gene>
<feature type="compositionally biased region" description="Low complexity" evidence="1">
    <location>
        <begin position="1"/>
        <end position="13"/>
    </location>
</feature>
<reference evidence="3 4" key="1">
    <citation type="submission" date="2023-08" db="EMBL/GenBank/DDBJ databases">
        <title>A Necator americanus chromosomal reference genome.</title>
        <authorList>
            <person name="Ilik V."/>
            <person name="Petrzelkova K.J."/>
            <person name="Pardy F."/>
            <person name="Fuh T."/>
            <person name="Niatou-Singa F.S."/>
            <person name="Gouil Q."/>
            <person name="Baker L."/>
            <person name="Ritchie M.E."/>
            <person name="Jex A.R."/>
            <person name="Gazzola D."/>
            <person name="Li H."/>
            <person name="Toshio Fujiwara R."/>
            <person name="Zhan B."/>
            <person name="Aroian R.V."/>
            <person name="Pafco B."/>
            <person name="Schwarz E.M."/>
        </authorList>
    </citation>
    <scope>NUCLEOTIDE SEQUENCE [LARGE SCALE GENOMIC DNA]</scope>
    <source>
        <strain evidence="3 4">Aroian</strain>
        <tissue evidence="3">Whole animal</tissue>
    </source>
</reference>
<keyword evidence="4" id="KW-1185">Reference proteome</keyword>
<dbReference type="InterPro" id="IPR041426">
    <property type="entry name" value="Mos1_HTH"/>
</dbReference>
<evidence type="ECO:0000259" key="2">
    <source>
        <dbReference type="Pfam" id="PF17906"/>
    </source>
</evidence>
<proteinExistence type="predicted"/>
<comment type="caution">
    <text evidence="3">The sequence shown here is derived from an EMBL/GenBank/DDBJ whole genome shotgun (WGS) entry which is preliminary data.</text>
</comment>
<protein>
    <recommendedName>
        <fullName evidence="2">Mos1 transposase HTH domain-containing protein</fullName>
    </recommendedName>
</protein>
<feature type="region of interest" description="Disordered" evidence="1">
    <location>
        <begin position="56"/>
        <end position="79"/>
    </location>
</feature>
<dbReference type="Proteomes" id="UP001303046">
    <property type="component" value="Unassembled WGS sequence"/>
</dbReference>
<feature type="region of interest" description="Disordered" evidence="1">
    <location>
        <begin position="1"/>
        <end position="32"/>
    </location>
</feature>
<dbReference type="EMBL" id="JAVFWL010000006">
    <property type="protein sequence ID" value="KAK6763733.1"/>
    <property type="molecule type" value="Genomic_DNA"/>
</dbReference>
<feature type="domain" description="Mos1 transposase HTH" evidence="2">
    <location>
        <begin position="98"/>
        <end position="131"/>
    </location>
</feature>